<feature type="signal peptide" evidence="2">
    <location>
        <begin position="1"/>
        <end position="26"/>
    </location>
</feature>
<dbReference type="GO" id="GO:0008933">
    <property type="term" value="F:peptidoglycan lytic transglycosylase activity"/>
    <property type="evidence" value="ECO:0007669"/>
    <property type="project" value="TreeGrafter"/>
</dbReference>
<dbReference type="Proteomes" id="UP000663479">
    <property type="component" value="Chromosome"/>
</dbReference>
<keyword evidence="2" id="KW-0732">Signal</keyword>
<dbReference type="PANTHER" id="PTHR30163:SF9">
    <property type="entry name" value="MEMBRANE-BOUND LYTIC MUREIN TRANSGLYCOSYLASE B"/>
    <property type="match status" value="1"/>
</dbReference>
<feature type="domain" description="Transglycosylase SLT" evidence="3">
    <location>
        <begin position="38"/>
        <end position="330"/>
    </location>
</feature>
<dbReference type="InterPro" id="IPR031304">
    <property type="entry name" value="SLT_2"/>
</dbReference>
<feature type="active site" evidence="1">
    <location>
        <position position="132"/>
    </location>
</feature>
<sequence length="338" mass="37526">MKWARSKASGCVAAVLLACSYTAAWADDASPLDPQQHEGSQQLVDELTAQGIPRQWLTDALNQANFSQSVLDAMEGAAERRLRWYEYRDIFLTQQRIEEGAEFISEYEDAFIRAEDVYGVPPEIIAAIIGVETYYGKHKGSHLVLDSLATLAFNHPVRGSFFRGELAAFLKIAHEQGVEVDELYGSYAGAMGYPQFIPTSYQAYAVDFDGDGKRDLWENPVDAIGSVANYFAVHGWQRDGAIYHEADGPDSAPETLPINQTSKPEVTVSEAIEAGIEPQNALDSELLVVPLRLELADDSIQYRLGEYNFYVITRYNHSHLYAMAVTELSEAIARQVEG</sequence>
<evidence type="ECO:0000313" key="6">
    <source>
        <dbReference type="Proteomes" id="UP000663479"/>
    </source>
</evidence>
<name>A0AAP9ZFD8_9GAMM</name>
<dbReference type="Proteomes" id="UP001318401">
    <property type="component" value="Unassembled WGS sequence"/>
</dbReference>
<reference evidence="5" key="2">
    <citation type="submission" date="2020-12" db="EMBL/GenBank/DDBJ databases">
        <title>Genome reconstruction of Halomonas venusta strain DSM 4743.</title>
        <authorList>
            <person name="Aguirre-Garrido J.F."/>
            <person name="Hernandez-Soto L.M."/>
            <person name="Martinez-Abarca F."/>
        </authorList>
    </citation>
    <scope>NUCLEOTIDE SEQUENCE</scope>
    <source>
        <strain evidence="5">4743</strain>
    </source>
</reference>
<dbReference type="InterPro" id="IPR011757">
    <property type="entry name" value="Lytic_transglycosylase_MltB"/>
</dbReference>
<evidence type="ECO:0000313" key="7">
    <source>
        <dbReference type="Proteomes" id="UP001318401"/>
    </source>
</evidence>
<dbReference type="Gene3D" id="1.10.530.10">
    <property type="match status" value="1"/>
</dbReference>
<reference evidence="4 7" key="1">
    <citation type="submission" date="2018-04" db="EMBL/GenBank/DDBJ databases">
        <authorList>
            <person name="Li G."/>
            <person name="Du W."/>
            <person name="Bai Y."/>
        </authorList>
    </citation>
    <scope>NUCLEOTIDE SEQUENCE [LARGE SCALE GENOMIC DNA]</scope>
    <source>
        <strain evidence="4 7">YYYZ-3</strain>
    </source>
</reference>
<dbReference type="KEGG" id="hvn:EI420_08030"/>
<dbReference type="AlphaFoldDB" id="A0AAP9ZFD8"/>
<dbReference type="PROSITE" id="PS51257">
    <property type="entry name" value="PROKAR_LIPOPROTEIN"/>
    <property type="match status" value="1"/>
</dbReference>
<dbReference type="RefSeq" id="WP_125747312.1">
    <property type="nucleotide sequence ID" value="NZ_BJUL01000007.1"/>
</dbReference>
<dbReference type="Pfam" id="PF13406">
    <property type="entry name" value="SLT_2"/>
    <property type="match status" value="1"/>
</dbReference>
<evidence type="ECO:0000259" key="3">
    <source>
        <dbReference type="Pfam" id="PF13406"/>
    </source>
</evidence>
<evidence type="ECO:0000256" key="1">
    <source>
        <dbReference type="PIRSR" id="PIRSR611757-1"/>
    </source>
</evidence>
<gene>
    <name evidence="5" type="primary">mltB</name>
    <name evidence="4" type="ORF">DDR56_16295</name>
    <name evidence="5" type="ORF">JDS37_07675</name>
</gene>
<dbReference type="SUPFAM" id="SSF53955">
    <property type="entry name" value="Lysozyme-like"/>
    <property type="match status" value="1"/>
</dbReference>
<protein>
    <submittedName>
        <fullName evidence="5">Lytic murein transglycosylase B</fullName>
    </submittedName>
</protein>
<dbReference type="InterPro" id="IPR023346">
    <property type="entry name" value="Lysozyme-like_dom_sf"/>
</dbReference>
<dbReference type="InterPro" id="IPR043426">
    <property type="entry name" value="MltB-like"/>
</dbReference>
<dbReference type="CDD" id="cd13399">
    <property type="entry name" value="Slt35-like"/>
    <property type="match status" value="1"/>
</dbReference>
<dbReference type="FunFam" id="1.10.8.350:FF:000001">
    <property type="entry name" value="Lytic murein transglycosylase B"/>
    <property type="match status" value="1"/>
</dbReference>
<dbReference type="PANTHER" id="PTHR30163">
    <property type="entry name" value="MEMBRANE-BOUND LYTIC MUREIN TRANSGLYCOSYLASE B"/>
    <property type="match status" value="1"/>
</dbReference>
<evidence type="ECO:0000313" key="4">
    <source>
        <dbReference type="EMBL" id="NPT32117.1"/>
    </source>
</evidence>
<accession>A0AAP9ZFD8</accession>
<keyword evidence="7" id="KW-1185">Reference proteome</keyword>
<dbReference type="EMBL" id="CP066539">
    <property type="protein sequence ID" value="QRL04806.1"/>
    <property type="molecule type" value="Genomic_DNA"/>
</dbReference>
<dbReference type="NCBIfam" id="TIGR02282">
    <property type="entry name" value="MltB"/>
    <property type="match status" value="1"/>
</dbReference>
<dbReference type="EMBL" id="QDKN01000008">
    <property type="protein sequence ID" value="NPT32117.1"/>
    <property type="molecule type" value="Genomic_DNA"/>
</dbReference>
<dbReference type="GO" id="GO:0009253">
    <property type="term" value="P:peptidoglycan catabolic process"/>
    <property type="evidence" value="ECO:0007669"/>
    <property type="project" value="TreeGrafter"/>
</dbReference>
<proteinExistence type="predicted"/>
<dbReference type="Gene3D" id="1.10.8.350">
    <property type="entry name" value="Bacterial muramidase"/>
    <property type="match status" value="1"/>
</dbReference>
<evidence type="ECO:0000313" key="5">
    <source>
        <dbReference type="EMBL" id="QRL04806.1"/>
    </source>
</evidence>
<organism evidence="5 6">
    <name type="scientific">Vreelandella venusta</name>
    <dbReference type="NCBI Taxonomy" id="44935"/>
    <lineage>
        <taxon>Bacteria</taxon>
        <taxon>Pseudomonadati</taxon>
        <taxon>Pseudomonadota</taxon>
        <taxon>Gammaproteobacteria</taxon>
        <taxon>Oceanospirillales</taxon>
        <taxon>Halomonadaceae</taxon>
        <taxon>Vreelandella</taxon>
    </lineage>
</organism>
<feature type="chain" id="PRO_5042961225" evidence="2">
    <location>
        <begin position="27"/>
        <end position="338"/>
    </location>
</feature>
<evidence type="ECO:0000256" key="2">
    <source>
        <dbReference type="SAM" id="SignalP"/>
    </source>
</evidence>